<name>A0ABC8TQQ3_9AQUA</name>
<dbReference type="AlphaFoldDB" id="A0ABC8TQQ3"/>
<sequence length="69" mass="7949">GDWSFLLYHSRGLEVSGLCFAFYWDDFLKCCWGADDWRVAVDFLLVWCAALLCFSMLSVFLANCCCELC</sequence>
<organism evidence="2 3">
    <name type="scientific">Ilex paraguariensis</name>
    <name type="common">yerba mate</name>
    <dbReference type="NCBI Taxonomy" id="185542"/>
    <lineage>
        <taxon>Eukaryota</taxon>
        <taxon>Viridiplantae</taxon>
        <taxon>Streptophyta</taxon>
        <taxon>Embryophyta</taxon>
        <taxon>Tracheophyta</taxon>
        <taxon>Spermatophyta</taxon>
        <taxon>Magnoliopsida</taxon>
        <taxon>eudicotyledons</taxon>
        <taxon>Gunneridae</taxon>
        <taxon>Pentapetalae</taxon>
        <taxon>asterids</taxon>
        <taxon>campanulids</taxon>
        <taxon>Aquifoliales</taxon>
        <taxon>Aquifoliaceae</taxon>
        <taxon>Ilex</taxon>
    </lineage>
</organism>
<evidence type="ECO:0000313" key="3">
    <source>
        <dbReference type="Proteomes" id="UP001642360"/>
    </source>
</evidence>
<feature type="transmembrane region" description="Helical" evidence="1">
    <location>
        <begin position="44"/>
        <end position="66"/>
    </location>
</feature>
<accession>A0ABC8TQQ3</accession>
<evidence type="ECO:0000256" key="1">
    <source>
        <dbReference type="SAM" id="Phobius"/>
    </source>
</evidence>
<keyword evidence="1" id="KW-0472">Membrane</keyword>
<evidence type="ECO:0000313" key="2">
    <source>
        <dbReference type="EMBL" id="CAK9169229.1"/>
    </source>
</evidence>
<protein>
    <submittedName>
        <fullName evidence="2">Uncharacterized protein</fullName>
    </submittedName>
</protein>
<comment type="caution">
    <text evidence="2">The sequence shown here is derived from an EMBL/GenBank/DDBJ whole genome shotgun (WGS) entry which is preliminary data.</text>
</comment>
<keyword evidence="1" id="KW-1133">Transmembrane helix</keyword>
<dbReference type="Proteomes" id="UP001642360">
    <property type="component" value="Unassembled WGS sequence"/>
</dbReference>
<reference evidence="2 3" key="1">
    <citation type="submission" date="2024-02" db="EMBL/GenBank/DDBJ databases">
        <authorList>
            <person name="Vignale AGUSTIN F."/>
            <person name="Sosa J E."/>
            <person name="Modenutti C."/>
        </authorList>
    </citation>
    <scope>NUCLEOTIDE SEQUENCE [LARGE SCALE GENOMIC DNA]</scope>
</reference>
<gene>
    <name evidence="2" type="ORF">ILEXP_LOCUS38673</name>
</gene>
<feature type="non-terminal residue" evidence="2">
    <location>
        <position position="1"/>
    </location>
</feature>
<keyword evidence="3" id="KW-1185">Reference proteome</keyword>
<proteinExistence type="predicted"/>
<keyword evidence="1" id="KW-0812">Transmembrane</keyword>
<dbReference type="EMBL" id="CAUOFW020005269">
    <property type="protein sequence ID" value="CAK9169229.1"/>
    <property type="molecule type" value="Genomic_DNA"/>
</dbReference>